<dbReference type="EMBL" id="CM020618">
    <property type="protein sequence ID" value="KAK1857632.1"/>
    <property type="molecule type" value="Genomic_DNA"/>
</dbReference>
<comment type="caution">
    <text evidence="1">The sequence shown here is derived from an EMBL/GenBank/DDBJ whole genome shotgun (WGS) entry which is preliminary data.</text>
</comment>
<gene>
    <name evidence="1" type="ORF">I4F81_000248</name>
</gene>
<protein>
    <submittedName>
        <fullName evidence="1">Uncharacterized protein</fullName>
    </submittedName>
</protein>
<reference evidence="1" key="1">
    <citation type="submission" date="2019-11" db="EMBL/GenBank/DDBJ databases">
        <title>Nori genome reveals adaptations in red seaweeds to the harsh intertidal environment.</title>
        <authorList>
            <person name="Wang D."/>
            <person name="Mao Y."/>
        </authorList>
    </citation>
    <scope>NUCLEOTIDE SEQUENCE</scope>
    <source>
        <tissue evidence="1">Gametophyte</tissue>
    </source>
</reference>
<organism evidence="1 2">
    <name type="scientific">Pyropia yezoensis</name>
    <name type="common">Susabi-nori</name>
    <name type="synonym">Porphyra yezoensis</name>
    <dbReference type="NCBI Taxonomy" id="2788"/>
    <lineage>
        <taxon>Eukaryota</taxon>
        <taxon>Rhodophyta</taxon>
        <taxon>Bangiophyceae</taxon>
        <taxon>Bangiales</taxon>
        <taxon>Bangiaceae</taxon>
        <taxon>Pyropia</taxon>
    </lineage>
</organism>
<sequence length="644" mass="61675">MSPPPAPHDWPAAALPPGDSPVGGTRPTAAAAGRPPAAPRRHSGAAAAAVPTAVSHATPPSHWAARRATDGARTAAIDTSMAAAAGAAPGADAHDVATPLLRLWRPASAAGVGGVGVDPPCQPRATAAAAAAAAHGAGAGGGQSGGGHSVGRLRRTAERVGLTPRPPPAGGRGGGGGRPAGGIPGLWVPTVVGAAAGGSAARPTAAVNVGRPPGAARGYDACGTGDDGGGGGATGSGREGGVDGGSGGGDGGRGGGDGGRGGIDGGEDGNYGGGSGSGGGGSGGGGDGATVAAAAAQAAAAAEVDERVARLLGGLADEEADAERLWWAAAAAVATHLTVGMTVYRVLEGWPWLDCLYFCVVTMLTVGFGDFVPTRPAAKAFTILFILVSILLATAALAHLVGTLVDRQEEVVLAHLFANRGGGVGGGVGGGGGGGGDDDGSGDDGGGGGGASAPADGHGAAQHLAPPHPTGTTDAVEAAADRARVGALFCLSVVTLAAGTVGFAALDGLPPLDALYLATTGASTVGYGDTTPATTGGRAFAVIWLLVAEVTLARAVAAAAASRGRAKVRRAVGRLLAAPFGVADLAAADLAGDGRVSWAEYLYMMLLRTGRVSRGELDALRASFDARDVSGSGTIDYADCAGVK</sequence>
<dbReference type="Proteomes" id="UP000798662">
    <property type="component" value="Chromosome 1"/>
</dbReference>
<accession>A0ACC3BIM4</accession>
<evidence type="ECO:0000313" key="2">
    <source>
        <dbReference type="Proteomes" id="UP000798662"/>
    </source>
</evidence>
<keyword evidence="2" id="KW-1185">Reference proteome</keyword>
<proteinExistence type="predicted"/>
<name>A0ACC3BIM4_PYRYE</name>
<evidence type="ECO:0000313" key="1">
    <source>
        <dbReference type="EMBL" id="KAK1857632.1"/>
    </source>
</evidence>